<protein>
    <submittedName>
        <fullName evidence="1">Uncharacterized protein</fullName>
    </submittedName>
</protein>
<comment type="caution">
    <text evidence="1">The sequence shown here is derived from an EMBL/GenBank/DDBJ whole genome shotgun (WGS) entry which is preliminary data.</text>
</comment>
<evidence type="ECO:0000313" key="1">
    <source>
        <dbReference type="EMBL" id="MCI51200.1"/>
    </source>
</evidence>
<sequence>PCCHMGAALRPGLPAEAV</sequence>
<organism evidence="1 2">
    <name type="scientific">Trifolium medium</name>
    <dbReference type="NCBI Taxonomy" id="97028"/>
    <lineage>
        <taxon>Eukaryota</taxon>
        <taxon>Viridiplantae</taxon>
        <taxon>Streptophyta</taxon>
        <taxon>Embryophyta</taxon>
        <taxon>Tracheophyta</taxon>
        <taxon>Spermatophyta</taxon>
        <taxon>Magnoliopsida</taxon>
        <taxon>eudicotyledons</taxon>
        <taxon>Gunneridae</taxon>
        <taxon>Pentapetalae</taxon>
        <taxon>rosids</taxon>
        <taxon>fabids</taxon>
        <taxon>Fabales</taxon>
        <taxon>Fabaceae</taxon>
        <taxon>Papilionoideae</taxon>
        <taxon>50 kb inversion clade</taxon>
        <taxon>NPAAA clade</taxon>
        <taxon>Hologalegina</taxon>
        <taxon>IRL clade</taxon>
        <taxon>Trifolieae</taxon>
        <taxon>Trifolium</taxon>
    </lineage>
</organism>
<name>A0A392STE7_9FABA</name>
<reference evidence="1 2" key="1">
    <citation type="journal article" date="2018" name="Front. Plant Sci.">
        <title>Red Clover (Trifolium pratense) and Zigzag Clover (T. medium) - A Picture of Genomic Similarities and Differences.</title>
        <authorList>
            <person name="Dluhosova J."/>
            <person name="Istvanek J."/>
            <person name="Nedelnik J."/>
            <person name="Repkova J."/>
        </authorList>
    </citation>
    <scope>NUCLEOTIDE SEQUENCE [LARGE SCALE GENOMIC DNA]</scope>
    <source>
        <strain evidence="2">cv. 10/8</strain>
        <tissue evidence="1">Leaf</tissue>
    </source>
</reference>
<feature type="non-terminal residue" evidence="1">
    <location>
        <position position="1"/>
    </location>
</feature>
<keyword evidence="2" id="KW-1185">Reference proteome</keyword>
<dbReference type="AlphaFoldDB" id="A0A392STE7"/>
<evidence type="ECO:0000313" key="2">
    <source>
        <dbReference type="Proteomes" id="UP000265520"/>
    </source>
</evidence>
<proteinExistence type="predicted"/>
<dbReference type="EMBL" id="LXQA010428330">
    <property type="protein sequence ID" value="MCI51200.1"/>
    <property type="molecule type" value="Genomic_DNA"/>
</dbReference>
<dbReference type="Proteomes" id="UP000265520">
    <property type="component" value="Unassembled WGS sequence"/>
</dbReference>
<accession>A0A392STE7</accession>